<dbReference type="SUPFAM" id="SSF54197">
    <property type="entry name" value="HIT-like"/>
    <property type="match status" value="1"/>
</dbReference>
<sequence>MDVPANLPILVKERFNAAKDSGALNFYPTQVALLKCGERRIPFQVRFSPALANKPKADKPKDSKKPFDPFLNPPPDLLVCELPPHHNIVLNKFAIVPEHFILATKEFKEQTHLLDEDDLAAAYACLTTYRGHGNLFGFFNSGEHSGASQPHRHIQFLPVQSMKGGTGDEVWQPLAESLAAVTPAPDSELPFAYFAEKLPQNPRPSELHQIYRLLYENACKAVRLYIAENPGCELQLKDEQDGSAAISYNMGLTDGVMVLCPRISEGKTIPDQDGNLVGPIALNGTVLAGTLLVKSEAEWAALREDKSKLVSVLAAIGIPPAPHHMDGRL</sequence>
<comment type="caution">
    <text evidence="3">The sequence shown here is derived from an EMBL/GenBank/DDBJ whole genome shotgun (WGS) entry which is preliminary data.</text>
</comment>
<dbReference type="InterPro" id="IPR043171">
    <property type="entry name" value="Ap4A_phos1/2-like"/>
</dbReference>
<dbReference type="InterPro" id="IPR009163">
    <property type="entry name" value="Ap4A_phos1/2"/>
</dbReference>
<dbReference type="Proteomes" id="UP000256328">
    <property type="component" value="Unassembled WGS sequence"/>
</dbReference>
<organism evidence="3 4">
    <name type="scientific">Coleophoma crateriformis</name>
    <dbReference type="NCBI Taxonomy" id="565419"/>
    <lineage>
        <taxon>Eukaryota</taxon>
        <taxon>Fungi</taxon>
        <taxon>Dikarya</taxon>
        <taxon>Ascomycota</taxon>
        <taxon>Pezizomycotina</taxon>
        <taxon>Leotiomycetes</taxon>
        <taxon>Helotiales</taxon>
        <taxon>Dermateaceae</taxon>
        <taxon>Coleophoma</taxon>
    </lineage>
</organism>
<dbReference type="Gene3D" id="3.30.428.70">
    <property type="match status" value="1"/>
</dbReference>
<dbReference type="Pfam" id="PF19327">
    <property type="entry name" value="Ap4A_phos_N"/>
    <property type="match status" value="1"/>
</dbReference>
<dbReference type="OrthoDB" id="10267950at2759"/>
<dbReference type="GO" id="GO:0003877">
    <property type="term" value="F:ATP:ADP adenylyltransferase activity"/>
    <property type="evidence" value="ECO:0007669"/>
    <property type="project" value="InterPro"/>
</dbReference>
<evidence type="ECO:0000259" key="2">
    <source>
        <dbReference type="Pfam" id="PF19327"/>
    </source>
</evidence>
<dbReference type="PANTHER" id="PTHR38420:SF3">
    <property type="entry name" value="5',5'''-P-1,P-4-TETRAPHOSPHATE PHOSPHORYLASE 2"/>
    <property type="match status" value="1"/>
</dbReference>
<dbReference type="InterPro" id="IPR019200">
    <property type="entry name" value="ATP_adenylylTrfase_C"/>
</dbReference>
<dbReference type="PANTHER" id="PTHR38420">
    <property type="entry name" value="AP-4-A PHOSPHORYLASE II"/>
    <property type="match status" value="1"/>
</dbReference>
<reference evidence="3 4" key="1">
    <citation type="journal article" date="2018" name="IMA Fungus">
        <title>IMA Genome-F 9: Draft genome sequence of Annulohypoxylon stygium, Aspergillus mulundensis, Berkeleyomyces basicola (syn. Thielaviopsis basicola), Ceratocystis smalleyi, two Cercospora beticola strains, Coleophoma cylindrospora, Fusarium fracticaudum, Phialophora cf. hyalina, and Morchella septimelata.</title>
        <authorList>
            <person name="Wingfield B.D."/>
            <person name="Bills G.F."/>
            <person name="Dong Y."/>
            <person name="Huang W."/>
            <person name="Nel W.J."/>
            <person name="Swalarsk-Parry B.S."/>
            <person name="Vaghefi N."/>
            <person name="Wilken P.M."/>
            <person name="An Z."/>
            <person name="de Beer Z.W."/>
            <person name="De Vos L."/>
            <person name="Chen L."/>
            <person name="Duong T.A."/>
            <person name="Gao Y."/>
            <person name="Hammerbacher A."/>
            <person name="Kikkert J.R."/>
            <person name="Li Y."/>
            <person name="Li H."/>
            <person name="Li K."/>
            <person name="Li Q."/>
            <person name="Liu X."/>
            <person name="Ma X."/>
            <person name="Naidoo K."/>
            <person name="Pethybridge S.J."/>
            <person name="Sun J."/>
            <person name="Steenkamp E.T."/>
            <person name="van der Nest M.A."/>
            <person name="van Wyk S."/>
            <person name="Wingfield M.J."/>
            <person name="Xiong C."/>
            <person name="Yue Q."/>
            <person name="Zhang X."/>
        </authorList>
    </citation>
    <scope>NUCLEOTIDE SEQUENCE [LARGE SCALE GENOMIC DNA]</scope>
    <source>
        <strain evidence="3 4">BP5796</strain>
    </source>
</reference>
<accession>A0A3D8SB00</accession>
<protein>
    <submittedName>
        <fullName evidence="3">Uncharacterized protein</fullName>
    </submittedName>
</protein>
<feature type="domain" description="Ap4A phosphorylase 1/2 N-terminal" evidence="2">
    <location>
        <begin position="5"/>
        <end position="163"/>
    </location>
</feature>
<dbReference type="InterPro" id="IPR045759">
    <property type="entry name" value="Ap4A_phos1/2_N"/>
</dbReference>
<dbReference type="GO" id="GO:0009117">
    <property type="term" value="P:nucleotide metabolic process"/>
    <property type="evidence" value="ECO:0007669"/>
    <property type="project" value="InterPro"/>
</dbReference>
<dbReference type="AlphaFoldDB" id="A0A3D8SB00"/>
<dbReference type="EMBL" id="PDLN01000006">
    <property type="protein sequence ID" value="RDW83284.1"/>
    <property type="molecule type" value="Genomic_DNA"/>
</dbReference>
<feature type="domain" description="ATP adenylyltransferase C-terminal" evidence="1">
    <location>
        <begin position="188"/>
        <end position="319"/>
    </location>
</feature>
<dbReference type="Pfam" id="PF09830">
    <property type="entry name" value="ATP_transf"/>
    <property type="match status" value="1"/>
</dbReference>
<name>A0A3D8SB00_9HELO</name>
<evidence type="ECO:0000259" key="1">
    <source>
        <dbReference type="Pfam" id="PF09830"/>
    </source>
</evidence>
<keyword evidence="4" id="KW-1185">Reference proteome</keyword>
<gene>
    <name evidence="3" type="ORF">BP5796_04775</name>
</gene>
<proteinExistence type="predicted"/>
<evidence type="ECO:0000313" key="4">
    <source>
        <dbReference type="Proteomes" id="UP000256328"/>
    </source>
</evidence>
<dbReference type="InterPro" id="IPR036265">
    <property type="entry name" value="HIT-like_sf"/>
</dbReference>
<dbReference type="GO" id="GO:0005524">
    <property type="term" value="F:ATP binding"/>
    <property type="evidence" value="ECO:0007669"/>
    <property type="project" value="InterPro"/>
</dbReference>
<evidence type="ECO:0000313" key="3">
    <source>
        <dbReference type="EMBL" id="RDW83284.1"/>
    </source>
</evidence>